<feature type="domain" description="PAS" evidence="3">
    <location>
        <begin position="435"/>
        <end position="481"/>
    </location>
</feature>
<dbReference type="GO" id="GO:0071111">
    <property type="term" value="F:cyclic-guanylate-specific phosphodiesterase activity"/>
    <property type="evidence" value="ECO:0007669"/>
    <property type="project" value="UniProtKB-EC"/>
</dbReference>
<dbReference type="EMBL" id="NRRY01000038">
    <property type="protein sequence ID" value="MBK1620368.1"/>
    <property type="molecule type" value="Genomic_DNA"/>
</dbReference>
<dbReference type="PROSITE" id="PS50883">
    <property type="entry name" value="EAL"/>
    <property type="match status" value="1"/>
</dbReference>
<dbReference type="CDD" id="cd01948">
    <property type="entry name" value="EAL"/>
    <property type="match status" value="1"/>
</dbReference>
<dbReference type="InterPro" id="IPR029787">
    <property type="entry name" value="Nucleotide_cyclase"/>
</dbReference>
<dbReference type="Pfam" id="PF08448">
    <property type="entry name" value="PAS_4"/>
    <property type="match status" value="1"/>
</dbReference>
<dbReference type="SMART" id="SM00052">
    <property type="entry name" value="EAL"/>
    <property type="match status" value="1"/>
</dbReference>
<dbReference type="NCBIfam" id="TIGR00229">
    <property type="entry name" value="sensory_box"/>
    <property type="match status" value="3"/>
</dbReference>
<dbReference type="Gene3D" id="3.30.450.20">
    <property type="entry name" value="PAS domain"/>
    <property type="match status" value="3"/>
</dbReference>
<dbReference type="InterPro" id="IPR001633">
    <property type="entry name" value="EAL_dom"/>
</dbReference>
<evidence type="ECO:0000259" key="6">
    <source>
        <dbReference type="PROSITE" id="PS50887"/>
    </source>
</evidence>
<feature type="domain" description="PAS" evidence="3">
    <location>
        <begin position="34"/>
        <end position="74"/>
    </location>
</feature>
<dbReference type="InterPro" id="IPR013655">
    <property type="entry name" value="PAS_fold_3"/>
</dbReference>
<name>A0A9X1B5D5_9GAMM</name>
<dbReference type="Proteomes" id="UP001138768">
    <property type="component" value="Unassembled WGS sequence"/>
</dbReference>
<dbReference type="CDD" id="cd01949">
    <property type="entry name" value="GGDEF"/>
    <property type="match status" value="1"/>
</dbReference>
<dbReference type="Pfam" id="PF13426">
    <property type="entry name" value="PAS_9"/>
    <property type="match status" value="1"/>
</dbReference>
<dbReference type="EC" id="3.1.4.52" evidence="1"/>
<evidence type="ECO:0000256" key="2">
    <source>
        <dbReference type="ARBA" id="ARBA00022636"/>
    </source>
</evidence>
<dbReference type="InterPro" id="IPR035919">
    <property type="entry name" value="EAL_sf"/>
</dbReference>
<dbReference type="Gene3D" id="3.30.70.270">
    <property type="match status" value="1"/>
</dbReference>
<dbReference type="CDD" id="cd00130">
    <property type="entry name" value="PAS"/>
    <property type="match status" value="3"/>
</dbReference>
<dbReference type="Gene3D" id="3.20.20.450">
    <property type="entry name" value="EAL domain"/>
    <property type="match status" value="1"/>
</dbReference>
<dbReference type="SMART" id="SM00086">
    <property type="entry name" value="PAC"/>
    <property type="match status" value="3"/>
</dbReference>
<dbReference type="Gene3D" id="3.30.450.40">
    <property type="match status" value="1"/>
</dbReference>
<organism evidence="7 8">
    <name type="scientific">Lamprobacter modestohalophilus</name>
    <dbReference type="NCBI Taxonomy" id="1064514"/>
    <lineage>
        <taxon>Bacteria</taxon>
        <taxon>Pseudomonadati</taxon>
        <taxon>Pseudomonadota</taxon>
        <taxon>Gammaproteobacteria</taxon>
        <taxon>Chromatiales</taxon>
        <taxon>Chromatiaceae</taxon>
        <taxon>Lamprobacter</taxon>
    </lineage>
</organism>
<dbReference type="InterPro" id="IPR052155">
    <property type="entry name" value="Biofilm_reg_signaling"/>
</dbReference>
<dbReference type="InterPro" id="IPR000700">
    <property type="entry name" value="PAS-assoc_C"/>
</dbReference>
<evidence type="ECO:0000259" key="5">
    <source>
        <dbReference type="PROSITE" id="PS50883"/>
    </source>
</evidence>
<dbReference type="Gene3D" id="2.10.70.100">
    <property type="match status" value="1"/>
</dbReference>
<accession>A0A9X1B5D5</accession>
<dbReference type="PANTHER" id="PTHR44757">
    <property type="entry name" value="DIGUANYLATE CYCLASE DGCP"/>
    <property type="match status" value="1"/>
</dbReference>
<feature type="domain" description="PAS" evidence="3">
    <location>
        <begin position="159"/>
        <end position="213"/>
    </location>
</feature>
<dbReference type="InterPro" id="IPR029016">
    <property type="entry name" value="GAF-like_dom_sf"/>
</dbReference>
<dbReference type="Pfam" id="PF13185">
    <property type="entry name" value="GAF_2"/>
    <property type="match status" value="1"/>
</dbReference>
<dbReference type="SUPFAM" id="SSF141868">
    <property type="entry name" value="EAL domain-like"/>
    <property type="match status" value="1"/>
</dbReference>
<dbReference type="SUPFAM" id="SSF55785">
    <property type="entry name" value="PYP-like sensor domain (PAS domain)"/>
    <property type="match status" value="3"/>
</dbReference>
<reference evidence="7 8" key="1">
    <citation type="journal article" date="2020" name="Microorganisms">
        <title>Osmotic Adaptation and Compatible Solute Biosynthesis of Phototrophic Bacteria as Revealed from Genome Analyses.</title>
        <authorList>
            <person name="Imhoff J.F."/>
            <person name="Rahn T."/>
            <person name="Kunzel S."/>
            <person name="Keller A."/>
            <person name="Neulinger S.C."/>
        </authorList>
    </citation>
    <scope>NUCLEOTIDE SEQUENCE [LARGE SCALE GENOMIC DNA]</scope>
    <source>
        <strain evidence="7 8">DSM 25653</strain>
    </source>
</reference>
<dbReference type="PANTHER" id="PTHR44757:SF2">
    <property type="entry name" value="BIOFILM ARCHITECTURE MAINTENANCE PROTEIN MBAA"/>
    <property type="match status" value="1"/>
</dbReference>
<dbReference type="InterPro" id="IPR001610">
    <property type="entry name" value="PAC"/>
</dbReference>
<protein>
    <recommendedName>
        <fullName evidence="1">cyclic-guanylate-specific phosphodiesterase</fullName>
        <ecNumber evidence="1">3.1.4.52</ecNumber>
    </recommendedName>
</protein>
<dbReference type="SUPFAM" id="SSF55073">
    <property type="entry name" value="Nucleotide cyclase"/>
    <property type="match status" value="1"/>
</dbReference>
<dbReference type="InterPro" id="IPR013656">
    <property type="entry name" value="PAS_4"/>
</dbReference>
<dbReference type="InterPro" id="IPR000160">
    <property type="entry name" value="GGDEF_dom"/>
</dbReference>
<sequence length="998" mass="110673">MESVKQLGIVADIDGEVAGRQDVDRFFSLSLQLLLIADKNGRIRRCNPAWREQLGWSPEALIGRSFLEFVHPDDLLATQAETTKLSAGGATSQFVNRYRRGDGEWRSLAWSAVAAPDTGRIYAIAHDVTLQEQATQALRANEQRLRDAERLGGLGSWELDLKTEQLFWSDQIYRLLGHEPGKIEPSYHSFLDLVHPEDREAVDRAFQTSVAQHHPYAIAHRIQLTDGSVKWLNEYAETQYADDGTPLRSIGTVQDITEQQHNRLMLAVKARRDEALLALPRIADDLDELAMLQHALALAEDLTESEIGFAHFVNNDQTSVEFAAWSLRTLDAGCQVNHNMHYPLQQAGLWADALRRRTPMIIGDYPAHPHAKGLPTGHIALKRALVVPVLDGNQVTMLFGLGNKVTDYDRIDIESAQLLANEAWRLAQQMRSLAKLKLADQVLAETPQGVAITDADGALVRVNTAFTRITGFSADEVLGQNPRLLKSGMHDSAFYRAIWSEIAQHGSWRGELWNRRKNGELYPQWLSISAVHDPNGEVGHYVGLFTDLSESKQAQEKIDYLSHHDALTGLANRALFNERLEHALTRASGKGHLALLNLDLDRFKQVNDTLGHQDGDQLLIEMARRIRSELLPSDTLARLGGDEFALLLEERAKAAPVAALARELLTRIAKPVTVADRELVVTASIGISLYPADGSDADSLARQASQALGAAKRLSRNSFQFFDRSLTEGALERLITEHALRGAVTRNELRLQYQPQVRLSDGALVGVEALVRWQHPDLGLVPPGQFIPLAEDIGVISEIGTWVIAAACQQLADWDRQGLHLPRIAVNLSARQLDEVALPATIATTLQAFTLQPERLELEVTESMLMRNPDAARALLSELKRLGTRISIDDFGTGYSSLAMLRILPLDQLKIDQSFVRDIGADDNDEAIVRTIIAMARTLGLETVAEGVEDAEQLAFLSHEQVDLGQGYHFAKPLPADDLLTHWRERLSPNSAARTGAF</sequence>
<dbReference type="Pfam" id="PF08447">
    <property type="entry name" value="PAS_3"/>
    <property type="match status" value="1"/>
</dbReference>
<dbReference type="SMART" id="SM00065">
    <property type="entry name" value="GAF"/>
    <property type="match status" value="1"/>
</dbReference>
<dbReference type="AlphaFoldDB" id="A0A9X1B5D5"/>
<evidence type="ECO:0000259" key="3">
    <source>
        <dbReference type="PROSITE" id="PS50112"/>
    </source>
</evidence>
<dbReference type="SMART" id="SM00091">
    <property type="entry name" value="PAS"/>
    <property type="match status" value="3"/>
</dbReference>
<dbReference type="PROSITE" id="PS50112">
    <property type="entry name" value="PAS"/>
    <property type="match status" value="3"/>
</dbReference>
<feature type="domain" description="PAC" evidence="4">
    <location>
        <begin position="508"/>
        <end position="560"/>
    </location>
</feature>
<dbReference type="SMART" id="SM00267">
    <property type="entry name" value="GGDEF"/>
    <property type="match status" value="1"/>
</dbReference>
<comment type="caution">
    <text evidence="7">The sequence shown here is derived from an EMBL/GenBank/DDBJ whole genome shotgun (WGS) entry which is preliminary data.</text>
</comment>
<evidence type="ECO:0000256" key="1">
    <source>
        <dbReference type="ARBA" id="ARBA00012282"/>
    </source>
</evidence>
<evidence type="ECO:0000313" key="7">
    <source>
        <dbReference type="EMBL" id="MBK1620368.1"/>
    </source>
</evidence>
<evidence type="ECO:0000313" key="8">
    <source>
        <dbReference type="Proteomes" id="UP001138768"/>
    </source>
</evidence>
<dbReference type="InterPro" id="IPR000014">
    <property type="entry name" value="PAS"/>
</dbReference>
<dbReference type="InterPro" id="IPR043128">
    <property type="entry name" value="Rev_trsase/Diguanyl_cyclase"/>
</dbReference>
<feature type="domain" description="GGDEF" evidence="6">
    <location>
        <begin position="591"/>
        <end position="724"/>
    </location>
</feature>
<keyword evidence="8" id="KW-1185">Reference proteome</keyword>
<dbReference type="Pfam" id="PF00990">
    <property type="entry name" value="GGDEF"/>
    <property type="match status" value="1"/>
</dbReference>
<dbReference type="InterPro" id="IPR035965">
    <property type="entry name" value="PAS-like_dom_sf"/>
</dbReference>
<dbReference type="InterPro" id="IPR003018">
    <property type="entry name" value="GAF"/>
</dbReference>
<dbReference type="NCBIfam" id="TIGR00254">
    <property type="entry name" value="GGDEF"/>
    <property type="match status" value="1"/>
</dbReference>
<keyword evidence="2" id="KW-0973">c-di-GMP</keyword>
<proteinExistence type="predicted"/>
<feature type="domain" description="EAL" evidence="5">
    <location>
        <begin position="733"/>
        <end position="987"/>
    </location>
</feature>
<dbReference type="FunFam" id="3.20.20.450:FF:000001">
    <property type="entry name" value="Cyclic di-GMP phosphodiesterase yahA"/>
    <property type="match status" value="1"/>
</dbReference>
<dbReference type="PROSITE" id="PS50113">
    <property type="entry name" value="PAC"/>
    <property type="match status" value="2"/>
</dbReference>
<feature type="domain" description="PAC" evidence="4">
    <location>
        <begin position="216"/>
        <end position="268"/>
    </location>
</feature>
<evidence type="ECO:0000259" key="4">
    <source>
        <dbReference type="PROSITE" id="PS50113"/>
    </source>
</evidence>
<dbReference type="Pfam" id="PF00563">
    <property type="entry name" value="EAL"/>
    <property type="match status" value="1"/>
</dbReference>
<gene>
    <name evidence="7" type="ORF">CKO42_18370</name>
</gene>
<dbReference type="SUPFAM" id="SSF55781">
    <property type="entry name" value="GAF domain-like"/>
    <property type="match status" value="1"/>
</dbReference>
<dbReference type="PROSITE" id="PS50887">
    <property type="entry name" value="GGDEF"/>
    <property type="match status" value="1"/>
</dbReference>